<evidence type="ECO:0000313" key="3">
    <source>
        <dbReference type="EMBL" id="OGE52370.1"/>
    </source>
</evidence>
<reference evidence="3 4" key="1">
    <citation type="journal article" date="2016" name="Sci. Rep.">
        <title>Penicillium arizonense, a new, genome sequenced fungal species, reveals a high chemical diversity in secreted metabolites.</title>
        <authorList>
            <person name="Grijseels S."/>
            <person name="Nielsen J.C."/>
            <person name="Randelovic M."/>
            <person name="Nielsen J."/>
            <person name="Nielsen K.F."/>
            <person name="Workman M."/>
            <person name="Frisvad J.C."/>
        </authorList>
    </citation>
    <scope>NUCLEOTIDE SEQUENCE [LARGE SCALE GENOMIC DNA]</scope>
    <source>
        <strain evidence="3 4">CBS 141311</strain>
    </source>
</reference>
<feature type="domain" description="Heterokaryon incompatibility" evidence="2">
    <location>
        <begin position="361"/>
        <end position="483"/>
    </location>
</feature>
<dbReference type="GeneID" id="34577025"/>
<gene>
    <name evidence="3" type="ORF">PENARI_c010G07274</name>
</gene>
<proteinExistence type="predicted"/>
<protein>
    <recommendedName>
        <fullName evidence="2">Heterokaryon incompatibility domain-containing protein</fullName>
    </recommendedName>
</protein>
<feature type="compositionally biased region" description="Polar residues" evidence="1">
    <location>
        <begin position="1100"/>
        <end position="1144"/>
    </location>
</feature>
<feature type="region of interest" description="Disordered" evidence="1">
    <location>
        <begin position="1090"/>
        <end position="1153"/>
    </location>
</feature>
<sequence>MNAIKSTVLDKFAANPVVKEVIDIATYSGDRMQRLKEVTLDESQNHKLRHILKHFLTPSIKPTFVDDEDETSPDDHRVPDDWLAMVDQDLKMPFRMFDVETRNMVSTFNLGLHDQYCIVSHSWKGSEIGYGYFANARTFDPKKGSQAGDQGAQVEDLQPEEAKSNSNDLSNVIDRCRSDIRQLEESLEAALPHVKARKDGQRPADIATLLQWFIDANGAEYDLGRSQKALHDATGNLSSAEREADYYEDLWKKLNRAQAKVFVSEAVAGNEDEAANTGKEQKEDEEKGAERKEAEKTEVQLAIDRLKEGACIQHKQAEEKFQAASTTRNEAEDTIKFFDDNRELCYGIEKLLVSLQHIRSSRKIDHSITQAKRLFDTHFPKGGKRYVWLDTCCINKADSYELTESLALMGDWYANADFCLVHLDTPRSESSWIEEWKHWKVASHEPIEANMEDFERIGFDGADETEKAKNQVEWATRGWTLQELVLSKVTYYVNSHWKNLVRPIEHIGPFYHLRPFIQRYRRHPFVQNFKTIPTEQMAKLEELLDPEVIQKEMPRERKLSLMLQILEFSPPKHLKEKMAEAQIGKAVLTASTKLPSLLKGLVENKKSFDGSCLTNLMDQEGHLNERIAVFNHMLASLVDLTDEAIIADRKAISKFSKVENLTNWITGDGLLDSSASVSLVTASSRQTTVPTDQAYSLMGILGVRFPAFPAEGLPKALARLLDEVVISYNDVSVFNWTGKHHGSPLHGRSLYPATIDAFVDPGSNPKFKSQAETNQQILKLFRDQRVRQSEIATNVNLLLTEILKAIKKIPDCHPVFGDLVFLVRKIRLANFDTLKPCIGNLRKLVTSLVEEQEEIKTKDEVKSSEKKLDSKDKTPSEKPGRFGLGRISSLPKSVKSLEVPKLPLGRKWPSVQATETDTPSGVSTEEEFSTPEKGDPCPGFGHDTEPLDTYIQHVLDVLTYYTTSKTKSNHTSEVREKDNPNDDTNNTTGLMEKLQSQGRRMVCPNPVTVSTAGIRGIFDIQRIIVDMVEPKTLRSRIRNAVSGQYIDGWCTISTGFAVTLVAFSCERDILEQQLDLVDVIKRNFEASKKKNNETSDNKDTSATNEDAQKVSHQNSQQGAQQEAKSEGNSITPSSKDSFLSQVNPEKSHEQKKVSRMISFVQKPDLHSIAGEWVLSRFTGVPGAKWFLCRLELGAGNDFYGRRIPTDAFSFEDAAPEQGLTEYWHHFTAEKKARTCDTLEIALYGKKQMTSASDEVQKLLHSWKSDTKDTEKTPLELAMEVTQNVSWDKVANVGKATGMVVTGLGSELWADYLDSRIDKGALKRIPVPLRTPVKDLDRNRKLLPSMFHAGREVHMF</sequence>
<evidence type="ECO:0000313" key="4">
    <source>
        <dbReference type="Proteomes" id="UP000177622"/>
    </source>
</evidence>
<evidence type="ECO:0000259" key="2">
    <source>
        <dbReference type="Pfam" id="PF06985"/>
    </source>
</evidence>
<name>A0A1F5LH80_PENAI</name>
<feature type="region of interest" description="Disordered" evidence="1">
    <location>
        <begin position="966"/>
        <end position="987"/>
    </location>
</feature>
<feature type="region of interest" description="Disordered" evidence="1">
    <location>
        <begin position="858"/>
        <end position="887"/>
    </location>
</feature>
<keyword evidence="4" id="KW-1185">Reference proteome</keyword>
<dbReference type="PANTHER" id="PTHR10622:SF10">
    <property type="entry name" value="HET DOMAIN-CONTAINING PROTEIN"/>
    <property type="match status" value="1"/>
</dbReference>
<accession>A0A1F5LH80</accession>
<feature type="compositionally biased region" description="Basic and acidic residues" evidence="1">
    <location>
        <begin position="279"/>
        <end position="296"/>
    </location>
</feature>
<comment type="caution">
    <text evidence="3">The sequence shown here is derived from an EMBL/GenBank/DDBJ whole genome shotgun (WGS) entry which is preliminary data.</text>
</comment>
<dbReference type="Pfam" id="PF06985">
    <property type="entry name" value="HET"/>
    <property type="match status" value="1"/>
</dbReference>
<feature type="compositionally biased region" description="Basic and acidic residues" evidence="1">
    <location>
        <begin position="858"/>
        <end position="880"/>
    </location>
</feature>
<dbReference type="PANTHER" id="PTHR10622">
    <property type="entry name" value="HET DOMAIN-CONTAINING PROTEIN"/>
    <property type="match status" value="1"/>
</dbReference>
<feature type="region of interest" description="Disordered" evidence="1">
    <location>
        <begin position="908"/>
        <end position="937"/>
    </location>
</feature>
<feature type="compositionally biased region" description="Basic and acidic residues" evidence="1">
    <location>
        <begin position="1090"/>
        <end position="1099"/>
    </location>
</feature>
<dbReference type="Proteomes" id="UP000177622">
    <property type="component" value="Unassembled WGS sequence"/>
</dbReference>
<dbReference type="OrthoDB" id="674604at2759"/>
<organism evidence="3 4">
    <name type="scientific">Penicillium arizonense</name>
    <dbReference type="NCBI Taxonomy" id="1835702"/>
    <lineage>
        <taxon>Eukaryota</taxon>
        <taxon>Fungi</taxon>
        <taxon>Dikarya</taxon>
        <taxon>Ascomycota</taxon>
        <taxon>Pezizomycotina</taxon>
        <taxon>Eurotiomycetes</taxon>
        <taxon>Eurotiomycetidae</taxon>
        <taxon>Eurotiales</taxon>
        <taxon>Aspergillaceae</taxon>
        <taxon>Penicillium</taxon>
    </lineage>
</organism>
<dbReference type="EMBL" id="LXJU01000010">
    <property type="protein sequence ID" value="OGE52370.1"/>
    <property type="molecule type" value="Genomic_DNA"/>
</dbReference>
<feature type="compositionally biased region" description="Polar residues" evidence="1">
    <location>
        <begin position="911"/>
        <end position="923"/>
    </location>
</feature>
<evidence type="ECO:0000256" key="1">
    <source>
        <dbReference type="SAM" id="MobiDB-lite"/>
    </source>
</evidence>
<feature type="region of interest" description="Disordered" evidence="1">
    <location>
        <begin position="142"/>
        <end position="169"/>
    </location>
</feature>
<dbReference type="InterPro" id="IPR010730">
    <property type="entry name" value="HET"/>
</dbReference>
<dbReference type="RefSeq" id="XP_022487812.1">
    <property type="nucleotide sequence ID" value="XM_022632291.1"/>
</dbReference>
<feature type="compositionally biased region" description="Basic and acidic residues" evidence="1">
    <location>
        <begin position="970"/>
        <end position="980"/>
    </location>
</feature>
<feature type="region of interest" description="Disordered" evidence="1">
    <location>
        <begin position="271"/>
        <end position="296"/>
    </location>
</feature>